<feature type="domain" description="HTH merR-type" evidence="5">
    <location>
        <begin position="15"/>
        <end position="85"/>
    </location>
</feature>
<dbReference type="CDD" id="cd01105">
    <property type="entry name" value="HTH_GlnR-like"/>
    <property type="match status" value="1"/>
</dbReference>
<accession>A0A0A1GZQ2</accession>
<evidence type="ECO:0000313" key="7">
    <source>
        <dbReference type="Proteomes" id="UP000031620"/>
    </source>
</evidence>
<dbReference type="AlphaFoldDB" id="A0A0A1GZQ2"/>
<dbReference type="RefSeq" id="WP_041094585.1">
    <property type="nucleotide sequence ID" value="NZ_AP014680.1"/>
</dbReference>
<dbReference type="GO" id="GO:0003677">
    <property type="term" value="F:DNA binding"/>
    <property type="evidence" value="ECO:0007669"/>
    <property type="project" value="UniProtKB-KW"/>
</dbReference>
<dbReference type="InterPro" id="IPR047057">
    <property type="entry name" value="MerR_fam"/>
</dbReference>
<evidence type="ECO:0000256" key="4">
    <source>
        <dbReference type="ARBA" id="ARBA00023163"/>
    </source>
</evidence>
<evidence type="ECO:0000256" key="1">
    <source>
        <dbReference type="ARBA" id="ARBA00022491"/>
    </source>
</evidence>
<keyword evidence="2" id="KW-0805">Transcription regulation</keyword>
<sequence>MVNNLSDLVNLTNLRFKIGELSKMAGVSTRQLRYWEQKKFISANEREADQDARVFSFRMYIKVLLIKHYLDEGYKLAAANEKSKDVIEDELWLHRFFEDSFKGIELIDGKRAVNLGFFDQENRQTLYGFNEGGKISYAVKPLPEKEEEQ</sequence>
<reference evidence="6 7" key="1">
    <citation type="submission" date="2014-11" db="EMBL/GenBank/DDBJ databases">
        <title>Complete genome sequence and analysis of Lactobacillus hokkaidonensis LOOC260T.</title>
        <authorList>
            <person name="Tanizawa Y."/>
            <person name="Tohno M."/>
            <person name="Kaminuma E."/>
            <person name="Nakamura Y."/>
            <person name="Arita M."/>
        </authorList>
    </citation>
    <scope>NUCLEOTIDE SEQUENCE [LARGE SCALE GENOMIC DNA]</scope>
    <source>
        <strain evidence="6 7">LOOC260</strain>
    </source>
</reference>
<evidence type="ECO:0000259" key="5">
    <source>
        <dbReference type="PROSITE" id="PS50937"/>
    </source>
</evidence>
<gene>
    <name evidence="6" type="ORF">LOOC260_119770</name>
</gene>
<evidence type="ECO:0000313" key="6">
    <source>
        <dbReference type="EMBL" id="BAP86483.1"/>
    </source>
</evidence>
<evidence type="ECO:0000256" key="3">
    <source>
        <dbReference type="ARBA" id="ARBA00023125"/>
    </source>
</evidence>
<dbReference type="InterPro" id="IPR000551">
    <property type="entry name" value="MerR-type_HTH_dom"/>
</dbReference>
<evidence type="ECO:0000256" key="2">
    <source>
        <dbReference type="ARBA" id="ARBA00023015"/>
    </source>
</evidence>
<proteinExistence type="predicted"/>
<dbReference type="EMBL" id="AP014680">
    <property type="protein sequence ID" value="BAP86483.1"/>
    <property type="molecule type" value="Genomic_DNA"/>
</dbReference>
<name>A0A0A1GZQ2_9LACO</name>
<dbReference type="Gene3D" id="1.10.1660.10">
    <property type="match status" value="1"/>
</dbReference>
<dbReference type="PANTHER" id="PTHR30204:SF69">
    <property type="entry name" value="MERR-FAMILY TRANSCRIPTIONAL REGULATOR"/>
    <property type="match status" value="1"/>
</dbReference>
<protein>
    <submittedName>
        <fullName evidence="6">MerR family transcriptional regulator</fullName>
    </submittedName>
</protein>
<dbReference type="STRING" id="1291742.LOOC260_119770"/>
<dbReference type="KEGG" id="lho:LOOC260_119770"/>
<dbReference type="SUPFAM" id="SSF46955">
    <property type="entry name" value="Putative DNA-binding domain"/>
    <property type="match status" value="1"/>
</dbReference>
<dbReference type="Pfam" id="PF13411">
    <property type="entry name" value="MerR_1"/>
    <property type="match status" value="1"/>
</dbReference>
<dbReference type="SMART" id="SM00422">
    <property type="entry name" value="HTH_MERR"/>
    <property type="match status" value="1"/>
</dbReference>
<dbReference type="Proteomes" id="UP000031620">
    <property type="component" value="Chromosome"/>
</dbReference>
<dbReference type="PANTHER" id="PTHR30204">
    <property type="entry name" value="REDOX-CYCLING DRUG-SENSING TRANSCRIPTIONAL ACTIVATOR SOXR"/>
    <property type="match status" value="1"/>
</dbReference>
<organism evidence="6 7">
    <name type="scientific">Paucilactobacillus hokkaidonensis JCM 18461</name>
    <dbReference type="NCBI Taxonomy" id="1291742"/>
    <lineage>
        <taxon>Bacteria</taxon>
        <taxon>Bacillati</taxon>
        <taxon>Bacillota</taxon>
        <taxon>Bacilli</taxon>
        <taxon>Lactobacillales</taxon>
        <taxon>Lactobacillaceae</taxon>
        <taxon>Paucilactobacillus</taxon>
    </lineage>
</organism>
<keyword evidence="1" id="KW-0678">Repressor</keyword>
<keyword evidence="3" id="KW-0238">DNA-binding</keyword>
<dbReference type="InterPro" id="IPR009061">
    <property type="entry name" value="DNA-bd_dom_put_sf"/>
</dbReference>
<dbReference type="PROSITE" id="PS50937">
    <property type="entry name" value="HTH_MERR_2"/>
    <property type="match status" value="1"/>
</dbReference>
<dbReference type="GO" id="GO:0003700">
    <property type="term" value="F:DNA-binding transcription factor activity"/>
    <property type="evidence" value="ECO:0007669"/>
    <property type="project" value="InterPro"/>
</dbReference>
<keyword evidence="4" id="KW-0804">Transcription</keyword>
<dbReference type="HOGENOM" id="CLU_119478_0_0_9"/>